<organism evidence="9 10">
    <name type="scientific">Micractinium conductrix</name>
    <dbReference type="NCBI Taxonomy" id="554055"/>
    <lineage>
        <taxon>Eukaryota</taxon>
        <taxon>Viridiplantae</taxon>
        <taxon>Chlorophyta</taxon>
        <taxon>core chlorophytes</taxon>
        <taxon>Trebouxiophyceae</taxon>
        <taxon>Chlorellales</taxon>
        <taxon>Chlorellaceae</taxon>
        <taxon>Chlorella clade</taxon>
        <taxon>Micractinium</taxon>
    </lineage>
</organism>
<dbReference type="HAMAP" id="MF_03038">
    <property type="entry name" value="NUBP1"/>
    <property type="match status" value="1"/>
</dbReference>
<evidence type="ECO:0000256" key="4">
    <source>
        <dbReference type="ARBA" id="ARBA00022741"/>
    </source>
</evidence>
<keyword evidence="10" id="KW-1185">Reference proteome</keyword>
<dbReference type="GO" id="GO:0051539">
    <property type="term" value="F:4 iron, 4 sulfur cluster binding"/>
    <property type="evidence" value="ECO:0007669"/>
    <property type="project" value="UniProtKB-UniRule"/>
</dbReference>
<dbReference type="Proteomes" id="UP000239649">
    <property type="component" value="Unassembled WGS sequence"/>
</dbReference>
<dbReference type="HAMAP" id="MF_02040">
    <property type="entry name" value="Mrp_NBP35"/>
    <property type="match status" value="1"/>
</dbReference>
<dbReference type="Pfam" id="PF10609">
    <property type="entry name" value="ParA"/>
    <property type="match status" value="1"/>
</dbReference>
<dbReference type="InterPro" id="IPR033756">
    <property type="entry name" value="YlxH/NBP35"/>
</dbReference>
<keyword evidence="3 8" id="KW-0479">Metal-binding</keyword>
<evidence type="ECO:0000256" key="1">
    <source>
        <dbReference type="ARBA" id="ARBA00022485"/>
    </source>
</evidence>
<dbReference type="GO" id="GO:0005524">
    <property type="term" value="F:ATP binding"/>
    <property type="evidence" value="ECO:0007669"/>
    <property type="project" value="UniProtKB-KW"/>
</dbReference>
<dbReference type="GO" id="GO:0046872">
    <property type="term" value="F:metal ion binding"/>
    <property type="evidence" value="ECO:0007669"/>
    <property type="project" value="UniProtKB-KW"/>
</dbReference>
<evidence type="ECO:0000313" key="10">
    <source>
        <dbReference type="Proteomes" id="UP000239649"/>
    </source>
</evidence>
<sequence>MADVPEGAPEHCPGTDAEQAGKAAACEGCPNQAACASAPKGPDPDLAAIAARLAPIKHIILVLSGKGGVGKSTFSAQLAWALAARGLEVGLLDIDICGPSLPKMLGLEGEEIHQSGAGWSPVYVQENLGVMSIGFMLPNPDDAVIWRGPRKNGLIKQFLKDVHWGECDYLIIDSPPGTSDEHISIVQFLKAARVDGAVVVTTPQEVSIIDVRKEINFCKKTGIPVLGVVENMSGLRQPLSSFKFYGPAGEDVTAAVLAVAAAAVPGGGGGGGAVDGGGSSGQQGGGIVAETTVFHASGGGAVRMAADMAVPFLGAVPLDSALSRAGEEGRSVFDAAGGSSSGPALQAIITKLLATVASVDGAQQAAA</sequence>
<dbReference type="EMBL" id="LHPF02000004">
    <property type="protein sequence ID" value="PSC74599.1"/>
    <property type="molecule type" value="Genomic_DNA"/>
</dbReference>
<evidence type="ECO:0000256" key="7">
    <source>
        <dbReference type="ARBA" id="ARBA00023014"/>
    </source>
</evidence>
<comment type="caution">
    <text evidence="9">The sequence shown here is derived from an EMBL/GenBank/DDBJ whole genome shotgun (WGS) entry which is preliminary data.</text>
</comment>
<dbReference type="AlphaFoldDB" id="A0A2P6VKI3"/>
<comment type="similarity">
    <text evidence="8">Belongs to the Mrp/NBP35 ATP-binding proteins family. NUBP1/NBP35 subfamily.</text>
</comment>
<dbReference type="GO" id="GO:0140663">
    <property type="term" value="F:ATP-dependent FeS chaperone activity"/>
    <property type="evidence" value="ECO:0007669"/>
    <property type="project" value="InterPro"/>
</dbReference>
<evidence type="ECO:0000256" key="8">
    <source>
        <dbReference type="HAMAP-Rule" id="MF_03038"/>
    </source>
</evidence>
<feature type="binding site" evidence="8">
    <location>
        <begin position="65"/>
        <end position="72"/>
    </location>
    <ligand>
        <name>ATP</name>
        <dbReference type="ChEBI" id="CHEBI:30616"/>
    </ligand>
</feature>
<accession>A0A2P6VKI3</accession>
<dbReference type="OrthoDB" id="1741334at2759"/>
<proteinExistence type="inferred from homology"/>
<evidence type="ECO:0000256" key="2">
    <source>
        <dbReference type="ARBA" id="ARBA00022490"/>
    </source>
</evidence>
<feature type="binding site" evidence="8">
    <location>
        <position position="26"/>
    </location>
    <ligand>
        <name>[4Fe-4S] cluster</name>
        <dbReference type="ChEBI" id="CHEBI:49883"/>
        <label>1</label>
    </ligand>
</feature>
<keyword evidence="5 8" id="KW-0067">ATP-binding</keyword>
<dbReference type="InterPro" id="IPR019591">
    <property type="entry name" value="Mrp/NBP35_ATP-bd"/>
</dbReference>
<comment type="subcellular location">
    <subcellularLocation>
        <location evidence="8">Cytoplasm</location>
    </subcellularLocation>
</comment>
<comment type="subunit">
    <text evidence="8">Homodimer and homotetramer. Predominantly homodimeric.</text>
</comment>
<dbReference type="GO" id="GO:0005829">
    <property type="term" value="C:cytosol"/>
    <property type="evidence" value="ECO:0007669"/>
    <property type="project" value="TreeGrafter"/>
</dbReference>
<dbReference type="Gene3D" id="3.40.50.300">
    <property type="entry name" value="P-loop containing nucleotide triphosphate hydrolases"/>
    <property type="match status" value="1"/>
</dbReference>
<dbReference type="SUPFAM" id="SSF52540">
    <property type="entry name" value="P-loop containing nucleoside triphosphate hydrolases"/>
    <property type="match status" value="1"/>
</dbReference>
<keyword evidence="1 8" id="KW-0004">4Fe-4S</keyword>
<name>A0A2P6VKI3_9CHLO</name>
<gene>
    <name evidence="8" type="primary">NBP35</name>
    <name evidence="9" type="ORF">C2E20_2197</name>
</gene>
<evidence type="ECO:0000256" key="3">
    <source>
        <dbReference type="ARBA" id="ARBA00022723"/>
    </source>
</evidence>
<dbReference type="InterPro" id="IPR027417">
    <property type="entry name" value="P-loop_NTPase"/>
</dbReference>
<comment type="miscellaneous">
    <text evidence="8">Although plant and algal NBP35 proteins lack the characteristic CXXC motif in the C-terminus, thought to be required for Fe-S cluster binding, they can bind a [4Fe-4S] cluster in the C-terminus. Also, in this linage, no CFD1 partner protein homolog as found in other eukaryotes can be found.</text>
</comment>
<keyword evidence="7 8" id="KW-0411">Iron-sulfur</keyword>
<feature type="binding site" evidence="8">
    <location>
        <position position="35"/>
    </location>
    <ligand>
        <name>[4Fe-4S] cluster</name>
        <dbReference type="ChEBI" id="CHEBI:49883"/>
        <label>1</label>
    </ligand>
</feature>
<dbReference type="PANTHER" id="PTHR23264">
    <property type="entry name" value="NUCLEOTIDE-BINDING PROTEIN NBP35 YEAST -RELATED"/>
    <property type="match status" value="1"/>
</dbReference>
<keyword evidence="4 8" id="KW-0547">Nucleotide-binding</keyword>
<feature type="binding site" evidence="8">
    <location>
        <position position="12"/>
    </location>
    <ligand>
        <name>[4Fe-4S] cluster</name>
        <dbReference type="ChEBI" id="CHEBI:49883"/>
        <label>1</label>
    </ligand>
</feature>
<reference evidence="9 10" key="1">
    <citation type="journal article" date="2018" name="Plant J.">
        <title>Genome sequences of Chlorella sorokiniana UTEX 1602 and Micractinium conductrix SAG 241.80: implications to maltose excretion by a green alga.</title>
        <authorList>
            <person name="Arriola M.B."/>
            <person name="Velmurugan N."/>
            <person name="Zhang Y."/>
            <person name="Plunkett M.H."/>
            <person name="Hondzo H."/>
            <person name="Barney B.M."/>
        </authorList>
    </citation>
    <scope>NUCLEOTIDE SEQUENCE [LARGE SCALE GENOMIC DNA]</scope>
    <source>
        <strain evidence="9 10">SAG 241.80</strain>
    </source>
</reference>
<evidence type="ECO:0000256" key="5">
    <source>
        <dbReference type="ARBA" id="ARBA00022840"/>
    </source>
</evidence>
<comment type="cofactor">
    <cofactor evidence="8">
        <name>[4Fe-4S] cluster</name>
        <dbReference type="ChEBI" id="CHEBI:49883"/>
    </cofactor>
    <text evidence="8">Binds 3 [4Fe-4S] clusters per homodimer. Contains two stable clusters in the N-termini and one labile, bridging cluster between subunits of the homodimer.</text>
</comment>
<feature type="binding site" evidence="8">
    <location>
        <position position="29"/>
    </location>
    <ligand>
        <name>[4Fe-4S] cluster</name>
        <dbReference type="ChEBI" id="CHEBI:49883"/>
        <label>1</label>
    </ligand>
</feature>
<protein>
    <recommendedName>
        <fullName evidence="8">Cytosolic Fe-S cluster assembly factor NBP35</fullName>
    </recommendedName>
</protein>
<dbReference type="CDD" id="cd02037">
    <property type="entry name" value="Mrp_NBP35"/>
    <property type="match status" value="1"/>
</dbReference>
<dbReference type="InterPro" id="IPR028601">
    <property type="entry name" value="NUBP1/Nbp35"/>
</dbReference>
<keyword evidence="6 8" id="KW-0408">Iron</keyword>
<evidence type="ECO:0000313" key="9">
    <source>
        <dbReference type="EMBL" id="PSC74599.1"/>
    </source>
</evidence>
<evidence type="ECO:0000256" key="6">
    <source>
        <dbReference type="ARBA" id="ARBA00023004"/>
    </source>
</evidence>
<comment type="function">
    <text evidence="8">Component of the cytosolic iron-sulfur (Fe-S) protein assembly (CIA) machinery. Required for maturation of extramitochondrial Fe-S proteins. Functions as Fe-S scaffold, mediating the de novo assembly of an Fe-S cluster and its transfer to target apoproteins. Essential for embryo development.</text>
</comment>
<dbReference type="STRING" id="554055.A0A2P6VKI3"/>
<dbReference type="GO" id="GO:0016226">
    <property type="term" value="P:iron-sulfur cluster assembly"/>
    <property type="evidence" value="ECO:0007669"/>
    <property type="project" value="UniProtKB-UniRule"/>
</dbReference>
<keyword evidence="2 8" id="KW-0963">Cytoplasm</keyword>
<dbReference type="PANTHER" id="PTHR23264:SF19">
    <property type="entry name" value="CYTOSOLIC FE-S CLUSTER ASSEMBLY FACTOR NUBP2"/>
    <property type="match status" value="1"/>
</dbReference>